<proteinExistence type="predicted"/>
<keyword evidence="4" id="KW-1185">Reference proteome</keyword>
<feature type="transmembrane region" description="Helical" evidence="2">
    <location>
        <begin position="6"/>
        <end position="22"/>
    </location>
</feature>
<feature type="transmembrane region" description="Helical" evidence="2">
    <location>
        <begin position="82"/>
        <end position="98"/>
    </location>
</feature>
<organism evidence="3 4">
    <name type="scientific">Halanaerobacter jeridensis</name>
    <dbReference type="NCBI Taxonomy" id="706427"/>
    <lineage>
        <taxon>Bacteria</taxon>
        <taxon>Bacillati</taxon>
        <taxon>Bacillota</taxon>
        <taxon>Clostridia</taxon>
        <taxon>Halanaerobiales</taxon>
        <taxon>Halobacteroidaceae</taxon>
        <taxon>Halanaerobacter</taxon>
    </lineage>
</organism>
<gene>
    <name evidence="3" type="ORF">JOC47_000710</name>
</gene>
<dbReference type="RefSeq" id="WP_204700593.1">
    <property type="nucleotide sequence ID" value="NZ_JAFBDQ010000003.1"/>
</dbReference>
<accession>A0A939BRD3</accession>
<dbReference type="AlphaFoldDB" id="A0A939BRD3"/>
<evidence type="ECO:0000313" key="4">
    <source>
        <dbReference type="Proteomes" id="UP000774000"/>
    </source>
</evidence>
<reference evidence="3" key="1">
    <citation type="submission" date="2021-01" db="EMBL/GenBank/DDBJ databases">
        <title>Genomic Encyclopedia of Type Strains, Phase IV (KMG-IV): sequencing the most valuable type-strain genomes for metagenomic binning, comparative biology and taxonomic classification.</title>
        <authorList>
            <person name="Goeker M."/>
        </authorList>
    </citation>
    <scope>NUCLEOTIDE SEQUENCE</scope>
    <source>
        <strain evidence="3">DSM 23230</strain>
    </source>
</reference>
<evidence type="ECO:0000256" key="1">
    <source>
        <dbReference type="SAM" id="Coils"/>
    </source>
</evidence>
<evidence type="ECO:0000313" key="3">
    <source>
        <dbReference type="EMBL" id="MBM7555876.1"/>
    </source>
</evidence>
<protein>
    <submittedName>
        <fullName evidence="3">Cell shape-determining protein MreC</fullName>
    </submittedName>
</protein>
<sequence length="149" mass="17843">MRKYIGVLSVMYIIAVIVKLKDSKKSFKQHLEEYEALKEKLKLVGQQKNPFLMMKFLNSVFYFFLFMYYIAVLVFFDSSLMIEFATYLLIIVSAYRLGRKLLINSLDDFEETVKYEKDNYHKKRKMDFLIGLIEFAYAFNALSLISFYY</sequence>
<keyword evidence="1" id="KW-0175">Coiled coil</keyword>
<keyword evidence="2" id="KW-0472">Membrane</keyword>
<evidence type="ECO:0000256" key="2">
    <source>
        <dbReference type="SAM" id="Phobius"/>
    </source>
</evidence>
<keyword evidence="2" id="KW-0812">Transmembrane</keyword>
<feature type="transmembrane region" description="Helical" evidence="2">
    <location>
        <begin position="128"/>
        <end position="148"/>
    </location>
</feature>
<dbReference type="EMBL" id="JAFBDQ010000003">
    <property type="protein sequence ID" value="MBM7555876.1"/>
    <property type="molecule type" value="Genomic_DNA"/>
</dbReference>
<feature type="coiled-coil region" evidence="1">
    <location>
        <begin position="17"/>
        <end position="47"/>
    </location>
</feature>
<keyword evidence="2" id="KW-1133">Transmembrane helix</keyword>
<comment type="caution">
    <text evidence="3">The sequence shown here is derived from an EMBL/GenBank/DDBJ whole genome shotgun (WGS) entry which is preliminary data.</text>
</comment>
<dbReference type="Proteomes" id="UP000774000">
    <property type="component" value="Unassembled WGS sequence"/>
</dbReference>
<name>A0A939BRD3_9FIRM</name>
<feature type="transmembrane region" description="Helical" evidence="2">
    <location>
        <begin position="56"/>
        <end position="76"/>
    </location>
</feature>